<dbReference type="GO" id="GO:0008237">
    <property type="term" value="F:metallopeptidase activity"/>
    <property type="evidence" value="ECO:0007669"/>
    <property type="project" value="InterPro"/>
</dbReference>
<dbReference type="EMBL" id="AMEP01000138">
    <property type="protein sequence ID" value="EKX97508.1"/>
    <property type="molecule type" value="Genomic_DNA"/>
</dbReference>
<dbReference type="Proteomes" id="UP000010433">
    <property type="component" value="Unassembled WGS sequence"/>
</dbReference>
<name>L1N1W8_9BACT</name>
<dbReference type="CDD" id="cd04276">
    <property type="entry name" value="ZnMc_MMP_like_2"/>
    <property type="match status" value="1"/>
</dbReference>
<dbReference type="PANTHER" id="PTHR38478:SF1">
    <property type="entry name" value="ZINC DEPENDENT METALLOPROTEASE DOMAIN LIPOPROTEIN"/>
    <property type="match status" value="1"/>
</dbReference>
<evidence type="ECO:0000259" key="4">
    <source>
        <dbReference type="Pfam" id="PF17162"/>
    </source>
</evidence>
<organism evidence="5 6">
    <name type="scientific">Hoylesella saccharolytica F0055</name>
    <dbReference type="NCBI Taxonomy" id="1127699"/>
    <lineage>
        <taxon>Bacteria</taxon>
        <taxon>Pseudomonadati</taxon>
        <taxon>Bacteroidota</taxon>
        <taxon>Bacteroidia</taxon>
        <taxon>Bacteroidales</taxon>
        <taxon>Prevotellaceae</taxon>
        <taxon>Hoylesella</taxon>
    </lineage>
</organism>
<dbReference type="PANTHER" id="PTHR38478">
    <property type="entry name" value="PEPTIDASE M1A AND M12B"/>
    <property type="match status" value="1"/>
</dbReference>
<evidence type="ECO:0000259" key="3">
    <source>
        <dbReference type="Pfam" id="PF17148"/>
    </source>
</evidence>
<dbReference type="InterPro" id="IPR024079">
    <property type="entry name" value="MetalloPept_cat_dom_sf"/>
</dbReference>
<comment type="caution">
    <text evidence="5">The sequence shown here is derived from an EMBL/GenBank/DDBJ whole genome shotgun (WGS) entry which is preliminary data.</text>
</comment>
<keyword evidence="6" id="KW-1185">Reference proteome</keyword>
<evidence type="ECO:0000256" key="1">
    <source>
        <dbReference type="SAM" id="SignalP"/>
    </source>
</evidence>
<keyword evidence="1" id="KW-0732">Signal</keyword>
<dbReference type="Pfam" id="PF17148">
    <property type="entry name" value="DUF5117"/>
    <property type="match status" value="1"/>
</dbReference>
<dbReference type="Gene3D" id="3.40.390.10">
    <property type="entry name" value="Collagenase (Catalytic Domain)"/>
    <property type="match status" value="1"/>
</dbReference>
<dbReference type="InterPro" id="IPR033428">
    <property type="entry name" value="DUF5118"/>
</dbReference>
<dbReference type="InterPro" id="IPR034032">
    <property type="entry name" value="Zn_MMP-like_bac"/>
</dbReference>
<feature type="domain" description="DUF5117" evidence="3">
    <location>
        <begin position="105"/>
        <end position="277"/>
    </location>
</feature>
<dbReference type="OrthoDB" id="9776599at2"/>
<dbReference type="AlphaFoldDB" id="L1N1W8"/>
<feature type="domain" description="DUF5118" evidence="4">
    <location>
        <begin position="52"/>
        <end position="88"/>
    </location>
</feature>
<feature type="chain" id="PRO_5003954652" description="Zinc-dependent metalloprotease" evidence="1">
    <location>
        <begin position="24"/>
        <end position="841"/>
    </location>
</feature>
<evidence type="ECO:0000313" key="5">
    <source>
        <dbReference type="EMBL" id="EKX97508.1"/>
    </source>
</evidence>
<dbReference type="SUPFAM" id="SSF55486">
    <property type="entry name" value="Metalloproteases ('zincins'), catalytic domain"/>
    <property type="match status" value="1"/>
</dbReference>
<proteinExistence type="predicted"/>
<dbReference type="InterPro" id="IPR033413">
    <property type="entry name" value="DUF5117"/>
</dbReference>
<sequence>MNKKVKPFSLLLALLLFTLPMSAKSKKKDKNTDKTEQTTPKSGFDAAVSGYTLHRGTIDIYAKTDAYLFAIPKTLMGKDLLLTSRVSTTSNNSSTVAGEMPHSPVLIQFSSQGERFYIHRKSTKNICDPTSSLQASFNRNFTVPIWKSYKIKAANDSVVLVDLSPLFTSDVKELNPFKTGVPQATMSGSPISDLCMITGIKTFPQNVQIKSQLGYTSGGEPFTVTMTRNLIVLPETPMRPRYADPRIGYFDEKKEYFTDKEDGVIPVSYIKRWNLQPADTAAYARGELTEVVKPIVFHVDTAIPRKWVPYIKEGVLEWNKAFEKIGYKNVIQVKDYPANDPDFDPDDIRYNCYRMITTNVENSVGPCCSDPRTGEIIQGDVLFYFNSVKLLHNWRFVQTAAVDEKVRARVLDDELTGSSLRYVATHEVGHTLGLLHNFRASATIPVDSLRSASFTQRYGTTPSIMDYARYNYVAQPGDKNVNLLPPRLGVYDAYAIAWGYRPIPSAATPEDELPVLNGWIREKENDPMYLYGQQYFFNSVDPTCQSEDLGDDVVKAGEYGIKNLKRIMSRLPQWCVDENKDYKRLQEAYTEVSEQLKRYVYHAVMYVGSIYMDDPVAGDGRANYRFIDRNKQLAALRFVLKNIADLPHWMLNKEVTDKTGIILSIPDMQARFLKSLFAGPVATALALYEQMEPSKAFTYQELMDNIYNFVWAKSLKGATPDFYERQLQVVYVSSLLRALSSKQNTRLSMPSGLVQGAQTHVDDFNCCRVASPNNVSDIRSTAFFDFNSMEDFRAIKNPANQAKATELFALLARLRHSAPGRTLKAHYDVLYRELRTALNEK</sequence>
<reference evidence="5 6" key="1">
    <citation type="submission" date="2012-05" db="EMBL/GenBank/DDBJ databases">
        <authorList>
            <person name="Weinstock G."/>
            <person name="Sodergren E."/>
            <person name="Lobos E.A."/>
            <person name="Fulton L."/>
            <person name="Fulton R."/>
            <person name="Courtney L."/>
            <person name="Fronick C."/>
            <person name="O'Laughlin M."/>
            <person name="Godfrey J."/>
            <person name="Wilson R.M."/>
            <person name="Miner T."/>
            <person name="Farmer C."/>
            <person name="Delehaunty K."/>
            <person name="Cordes M."/>
            <person name="Minx P."/>
            <person name="Tomlinson C."/>
            <person name="Chen J."/>
            <person name="Wollam A."/>
            <person name="Pepin K.H."/>
            <person name="Bhonagiri V."/>
            <person name="Zhang X."/>
            <person name="Suruliraj S."/>
            <person name="Warren W."/>
            <person name="Mitreva M."/>
            <person name="Mardis E.R."/>
            <person name="Wilson R.K."/>
        </authorList>
    </citation>
    <scope>NUCLEOTIDE SEQUENCE [LARGE SCALE GENOMIC DNA]</scope>
    <source>
        <strain evidence="5 6">F0055</strain>
    </source>
</reference>
<feature type="signal peptide" evidence="1">
    <location>
        <begin position="1"/>
        <end position="23"/>
    </location>
</feature>
<dbReference type="PATRIC" id="fig|1127699.3.peg.1923"/>
<dbReference type="HOGENOM" id="CLU_008630_1_0_10"/>
<evidence type="ECO:0000259" key="2">
    <source>
        <dbReference type="Pfam" id="PF16313"/>
    </source>
</evidence>
<evidence type="ECO:0000313" key="6">
    <source>
        <dbReference type="Proteomes" id="UP000010433"/>
    </source>
</evidence>
<evidence type="ECO:0008006" key="7">
    <source>
        <dbReference type="Google" id="ProtNLM"/>
    </source>
</evidence>
<gene>
    <name evidence="5" type="ORF">HMPREF9151_02106</name>
</gene>
<dbReference type="RefSeq" id="WP_009160967.1">
    <property type="nucleotide sequence ID" value="NZ_KB290959.1"/>
</dbReference>
<dbReference type="Pfam" id="PF17162">
    <property type="entry name" value="DUF5118"/>
    <property type="match status" value="1"/>
</dbReference>
<feature type="domain" description="EcxA zinc-binding" evidence="2">
    <location>
        <begin position="411"/>
        <end position="714"/>
    </location>
</feature>
<dbReference type="Pfam" id="PF16313">
    <property type="entry name" value="DUF4953"/>
    <property type="match status" value="1"/>
</dbReference>
<dbReference type="STRING" id="1127699.HMPREF9151_02106"/>
<dbReference type="InterPro" id="IPR032534">
    <property type="entry name" value="EcxA_zinc-bd"/>
</dbReference>
<accession>L1N1W8</accession>
<protein>
    <recommendedName>
        <fullName evidence="7">Zinc-dependent metalloprotease</fullName>
    </recommendedName>
</protein>